<evidence type="ECO:0000256" key="1">
    <source>
        <dbReference type="SAM" id="MobiDB-lite"/>
    </source>
</evidence>
<keyword evidence="4" id="KW-1185">Reference proteome</keyword>
<dbReference type="InterPro" id="IPR026377">
    <property type="entry name" value="Cell_surface_SprA"/>
</dbReference>
<sequence length="2446" mass="277348">MKISVKYTFRSIVALALFGVIYDSTGASDSSIETYPYEEELLEEKVFLKDNTKFTISIPIDSTEDDTLDLIYPFNDNSSDPFTTDKSPLYLKTPSNIKSGFEYDPETGQYNYYERLGEKYYRSPTYMSLEDYANYDATKRMKEYWKSKSDAETIERSEGFRPQLQVKGELFDRIFGGNTIDIRPQGSAELSFGVNVSKRDNPIIPERQRRTSSFDFNQRIQLNVIGNIGEKLKLSTSYNTEATFDFENQTKLEYTGYEDEIIQKIEAGNVSLPLQSSLINGSQTLFGVKTELQFGRLRVTSIFSQEKGERKSIEVKGGAQIQEFEKSAAEYEFNKHFFLSHFFRESYEQALQEPPRVNSRIQITDIEIYVTNNQGAFTNTKNIIAFTDLAEQNRIFNRNLAQPTGSIQVPSNGTNSLYQSVNADLPGAQQIRDFNNADQPLAAAGFRTGDDYERLQNAVLLNPSEYTINRQLGYISLNRQLNPQDILAVSYRYTYNGQVYQVGDLSTDGIDGQDALYLKLLKGSIINTTMPMWDLMMKNVYSLDAFNINPTDFRFEIWYLNSETGVEIPFIPAAPIDNTPLLNVLELDRMTINNAKTESGDGVFDFIPGVTINEKNGRVYFPVLEPFGQTLRQKLGTQELGDKYAFDSLYTTTQVLAEQDAAHNRFTIKGSYQSSSSSEISLNTFNIPQGSVVVTAGGAPLVENQDYQVDYNLGRITILNQGILESGTPIKISLGSNSLFNVQTKTLIGSRFDYRVSKDFSLGGTVLNLTERPITRKINIGDEPISNTVIGLDGTYRTEVPFLTTLADKLPFYDTKEKSTLTVQGEFARLFPGNSRAISKAGVAYIDDFEGSQSIIEIRNANAWRLASTPQGQEDLFPEGNFNGDLAYGFNRAQLAWYSIDPLFFSETDSRTPGYLKNSDSQANNYSRGVLQTEVFPNKAVDPAQNQLIQTLDLAYYPTERGPYNYDVSGRPGVSSGLNPNGTLKDPTTRWGGIMRDLQTSDFEASNVGFIQFWVMDPFAEQDGNPNQKGGELYFNIGSISEDILKDGRLMFENGLPSEGGNQNTSSVIWGRIPTVSYIINAFDNNPNARDNQDVGLDGLKNDAERSNFTDYMTQLQNTLDANAFNDFSADPSNDDFHYYRGADYDQQQLSILERYKRFNGTEGNSPAQSTSADFSTSSTTLPDNEDLNGNFSLDRTEAYYQYKVNLSPEALRTENVGSNYITDVLTATAKAPNGETKEVRWIQFKIPIREPDKTVGSIRDFKSIRFMRMFLKGFDDNIVVRFAQLGLVRGEWRKYSNDQLIPGDTHNDEEGSTTFSSSAVNVEENSNRFPINYTIPPGIQREVDFGTTNLRQINEQSLVLNVCNLNDGYTRSVYRNVDLDIRQYKKIKMYAHAEAAGQEGDLRDNEIAVVMRLAIDFEQNYYEYEVPLTVTPFGTTSSSPDLIWPEANNIDLEFDKLLAVKKNRNVRMLDPSSGISITNAYSEPDGEKNTIRVKGNPNLAEVRVVMIGVKNLRTGETVFQDDGLPKCAEVWVNELRLSDFDNEGGWAATARATAQIADLGAVTLSGSMSTPGWGSLEQKLNERQRETRMQYDLSTSVELGKLLPEQARLSIPMYFGVSENIIRPEYNPLDPDVPLNDLIQDDDLSQDYRDSIRRITDDYTKTKSINFTNVRKERSPTKEKMLPFDVENFAVSYAYTETFHRDINTEYDNRKTYRGGINYNYTAKPLAIEPFKNVNFFKERKAFTLIKDINFNLYPTQYSFQTQVNRTYNERQVRNNTSYFEFAPFYQKTFTWNRIYSLRYNITKSLIFNYNANNMAQIGEPEGRVDRDVKDEYKQFTNEVWDNVLKFGSNTQFAQNVNLTYTLPFSKIPYFEWISANATYTGSYNWTLNGDIDADSLGATIKNSGNYALNTNFNMTSLYNKVEYLRELSKPKKKKDEIKRLTLADKTYRKKVEAGEIEDTTKEDEPSFFRTHIIDNFSRLAMSLKTMSGSYSVNEGTVLPNYNRDMNVLGFDGNFQAPGAGFVVGLQEPGTQFFDRALNEGWLLEGNEYGTLFISGNYAKTYSKNLNFRASFQPVKDLRIELTANQTYSESTSRYYIWNDTLVNSNTSALGGYDFGPTQVNGSFSTSFISIRTAFVKDDDDTYKNKVFDEFLASRSIISQRLGNDNPYSTFTYTDTMGGVYADGYGSTSQEVLINSFLSAYSGSDASSFELGEITSRIPVPNWSITYDGLSKLEFFKRYFRSFTIGHRYRSTFNVGSFTTNPFFDEENLDTRLNNSGDFIPRKQIASVSISEQFSPLMNIDMTWNNSLLTRLEYKKDRNMSMSLNNNQITEVKGTEVVIGLGYRLKNVKFPFSAKDNKKVSDVDLRADFSVRNNRTVIRKIVENENQLTAGQRIFSIKFTADYVFSSRLNIRAFFDRIMNTPFISSSFPTANTNAGISLRFTLSQ</sequence>
<dbReference type="Proteomes" id="UP000470771">
    <property type="component" value="Unassembled WGS sequence"/>
</dbReference>
<reference evidence="3 4" key="1">
    <citation type="submission" date="2019-12" db="EMBL/GenBank/DDBJ databases">
        <authorList>
            <person name="Zhao J."/>
        </authorList>
    </citation>
    <scope>NUCLEOTIDE SEQUENCE [LARGE SCALE GENOMIC DNA]</scope>
    <source>
        <strain evidence="3 4">S-15</strain>
    </source>
</reference>
<feature type="region of interest" description="Disordered" evidence="1">
    <location>
        <begin position="969"/>
        <end position="990"/>
    </location>
</feature>
<dbReference type="Pfam" id="PF14349">
    <property type="entry name" value="SprA_N"/>
    <property type="match status" value="2"/>
</dbReference>
<evidence type="ECO:0000313" key="4">
    <source>
        <dbReference type="Proteomes" id="UP000470771"/>
    </source>
</evidence>
<evidence type="ECO:0000313" key="3">
    <source>
        <dbReference type="EMBL" id="NBG64794.1"/>
    </source>
</evidence>
<feature type="domain" description="Gliding motility protein SprA N-terminal" evidence="2">
    <location>
        <begin position="95"/>
        <end position="380"/>
    </location>
</feature>
<gene>
    <name evidence="3" type="primary">sprA</name>
    <name evidence="3" type="ORF">GQN54_01605</name>
</gene>
<feature type="compositionally biased region" description="Low complexity" evidence="1">
    <location>
        <begin position="1170"/>
        <end position="1181"/>
    </location>
</feature>
<organism evidence="3 4">
    <name type="scientific">Acidiluteibacter ferrifornacis</name>
    <dbReference type="NCBI Taxonomy" id="2692424"/>
    <lineage>
        <taxon>Bacteria</taxon>
        <taxon>Pseudomonadati</taxon>
        <taxon>Bacteroidota</taxon>
        <taxon>Flavobacteriia</taxon>
        <taxon>Flavobacteriales</taxon>
        <taxon>Cryomorphaceae</taxon>
        <taxon>Acidiluteibacter</taxon>
    </lineage>
</organism>
<dbReference type="InterPro" id="IPR025684">
    <property type="entry name" value="SprA_N_dom"/>
</dbReference>
<proteinExistence type="predicted"/>
<protein>
    <submittedName>
        <fullName evidence="3">Cell surface protein SprA</fullName>
    </submittedName>
</protein>
<accession>A0A6N9NG74</accession>
<dbReference type="EMBL" id="WWNE01000003">
    <property type="protein sequence ID" value="NBG64794.1"/>
    <property type="molecule type" value="Genomic_DNA"/>
</dbReference>
<dbReference type="RefSeq" id="WP_160631288.1">
    <property type="nucleotide sequence ID" value="NZ_WWNE01000003.1"/>
</dbReference>
<name>A0A6N9NG74_9FLAO</name>
<dbReference type="NCBIfam" id="TIGR04189">
    <property type="entry name" value="surface_SprA"/>
    <property type="match status" value="1"/>
</dbReference>
<feature type="region of interest" description="Disordered" evidence="1">
    <location>
        <begin position="1160"/>
        <end position="1189"/>
    </location>
</feature>
<comment type="caution">
    <text evidence="3">The sequence shown here is derived from an EMBL/GenBank/DDBJ whole genome shotgun (WGS) entry which is preliminary data.</text>
</comment>
<evidence type="ECO:0000259" key="2">
    <source>
        <dbReference type="Pfam" id="PF14349"/>
    </source>
</evidence>
<feature type="domain" description="Gliding motility protein SprA N-terminal" evidence="2">
    <location>
        <begin position="1111"/>
        <end position="1638"/>
    </location>
</feature>